<dbReference type="InterPro" id="IPR025261">
    <property type="entry name" value="Atos-like_cons_dom"/>
</dbReference>
<dbReference type="PANTHER" id="PTHR13199">
    <property type="entry name" value="GH03947P"/>
    <property type="match status" value="1"/>
</dbReference>
<feature type="domain" description="Atos-like conserved" evidence="2">
    <location>
        <begin position="366"/>
        <end position="438"/>
    </location>
</feature>
<feature type="compositionally biased region" description="Polar residues" evidence="1">
    <location>
        <begin position="643"/>
        <end position="661"/>
    </location>
</feature>
<feature type="compositionally biased region" description="Low complexity" evidence="1">
    <location>
        <begin position="336"/>
        <end position="350"/>
    </location>
</feature>
<feature type="compositionally biased region" description="Basic residues" evidence="1">
    <location>
        <begin position="456"/>
        <end position="465"/>
    </location>
</feature>
<gene>
    <name evidence="3" type="ORF">HDK90DRAFT_515426</name>
</gene>
<feature type="region of interest" description="Disordered" evidence="1">
    <location>
        <begin position="643"/>
        <end position="673"/>
    </location>
</feature>
<feature type="region of interest" description="Disordered" evidence="1">
    <location>
        <begin position="249"/>
        <end position="361"/>
    </location>
</feature>
<evidence type="ECO:0000313" key="4">
    <source>
        <dbReference type="Proteomes" id="UP001492380"/>
    </source>
</evidence>
<feature type="compositionally biased region" description="Basic and acidic residues" evidence="1">
    <location>
        <begin position="467"/>
        <end position="476"/>
    </location>
</feature>
<feature type="compositionally biased region" description="Polar residues" evidence="1">
    <location>
        <begin position="285"/>
        <end position="295"/>
    </location>
</feature>
<keyword evidence="4" id="KW-1185">Reference proteome</keyword>
<comment type="caution">
    <text evidence="3">The sequence shown here is derived from an EMBL/GenBank/DDBJ whole genome shotgun (WGS) entry which is preliminary data.</text>
</comment>
<name>A0ABR1YAA3_9PEZI</name>
<dbReference type="EMBL" id="JBBWRZ010000014">
    <property type="protein sequence ID" value="KAK8223079.1"/>
    <property type="molecule type" value="Genomic_DNA"/>
</dbReference>
<evidence type="ECO:0000256" key="1">
    <source>
        <dbReference type="SAM" id="MobiDB-lite"/>
    </source>
</evidence>
<dbReference type="PANTHER" id="PTHR13199:SF11">
    <property type="entry name" value="PROTEIN ATOSSA"/>
    <property type="match status" value="1"/>
</dbReference>
<dbReference type="SMART" id="SM01177">
    <property type="entry name" value="DUF4210"/>
    <property type="match status" value="1"/>
</dbReference>
<feature type="compositionally biased region" description="Polar residues" evidence="1">
    <location>
        <begin position="252"/>
        <end position="262"/>
    </location>
</feature>
<proteinExistence type="predicted"/>
<feature type="region of interest" description="Disordered" evidence="1">
    <location>
        <begin position="691"/>
        <end position="793"/>
    </location>
</feature>
<feature type="region of interest" description="Disordered" evidence="1">
    <location>
        <begin position="1"/>
        <end position="96"/>
    </location>
</feature>
<evidence type="ECO:0000259" key="2">
    <source>
        <dbReference type="SMART" id="SM01177"/>
    </source>
</evidence>
<sequence length="793" mass="86663">MPIFHDSHHDDDASSDSPSGFWSQGEQSRPDHGSTGWSKRSGAAQESGYTEHEAASSVTASSSPTGDGRRGSLDRVALIQRLKRNQSPTSPRHQAISVSAGKEDLYHDGPGPGAGPQAHQDHTIWKASSSYMPEPTGRAAEGASFHFSSSESAGDAQDEANMAAGLGIERPRSALHSGDFGQEKSTHFLAYANPANESAISTSPVAPWHHSFPAPALPQLAALGKEQYGQSQPRSHAASQAPRLVLLPPTSPLVQQSNNTDLDWSPRPRSRQSRSPERDNRRHTFSPQSLQSYHSRSIERAGSRLPSQSIPSSRRDGPFPYQAHQPRRSLSTFQKPHPTSTPHTPLTRPRGPSISSDISPIQHAPMVGSYEESILRGRMSTTPSRPLNFMCQIGVLGRGDCKPQLRCPAHVVLPFPAVYYSYNSGNGRISDNQPSPYVGLVDLENNLKKSGETSERRRRKKHARSAQHSDQEDVEARLGQASAAAPDRLSSERTKTSLKCPPGGSYRIPQKGQLQIVIKNPNKTAVKLFLVPYDLSDMEAGQKTFIRQRSYSAGPIIDMPVSSRANLVNPGASLSASDDPNDRPTLRYLIHLHICCPSKDRYYLYKSIRVVFANRVPDGKEKLRNEIQFPDPRYSAYKPIRETVNSPSHNLPVPSTLSASEKTSRHRAVGRPLHLDGNVYDRLDGLNIGPGSHANHSLHTPSPHVAPIPFSLPQRKLDPVVSRAASQDQMDVDPPPGPSRNPSLDSSAEASAWEKFAKESLPSPPTQNGAGLLAQRLRGLDVQKGVEKERRDT</sequence>
<feature type="region of interest" description="Disordered" evidence="1">
    <location>
        <begin position="448"/>
        <end position="504"/>
    </location>
</feature>
<feature type="compositionally biased region" description="Polar residues" evidence="1">
    <location>
        <begin position="740"/>
        <end position="749"/>
    </location>
</feature>
<dbReference type="Pfam" id="PF13915">
    <property type="entry name" value="DUF4210"/>
    <property type="match status" value="1"/>
</dbReference>
<reference evidence="3 4" key="1">
    <citation type="submission" date="2024-04" db="EMBL/GenBank/DDBJ databases">
        <title>Phyllosticta paracitricarpa is synonymous to the EU quarantine fungus P. citricarpa based on phylogenomic analyses.</title>
        <authorList>
            <consortium name="Lawrence Berkeley National Laboratory"/>
            <person name="Van Ingen-Buijs V.A."/>
            <person name="Van Westerhoven A.C."/>
            <person name="Haridas S."/>
            <person name="Skiadas P."/>
            <person name="Martin F."/>
            <person name="Groenewald J.Z."/>
            <person name="Crous P.W."/>
            <person name="Seidl M.F."/>
        </authorList>
    </citation>
    <scope>NUCLEOTIDE SEQUENCE [LARGE SCALE GENOMIC DNA]</scope>
    <source>
        <strain evidence="3 4">CBS 123374</strain>
    </source>
</reference>
<accession>A0ABR1YAA3</accession>
<evidence type="ECO:0000313" key="3">
    <source>
        <dbReference type="EMBL" id="KAK8223079.1"/>
    </source>
</evidence>
<dbReference type="Proteomes" id="UP001492380">
    <property type="component" value="Unassembled WGS sequence"/>
</dbReference>
<feature type="compositionally biased region" description="Basic and acidic residues" evidence="1">
    <location>
        <begin position="1"/>
        <end position="12"/>
    </location>
</feature>
<feature type="region of interest" description="Disordered" evidence="1">
    <location>
        <begin position="129"/>
        <end position="157"/>
    </location>
</feature>
<organism evidence="3 4">
    <name type="scientific">Phyllosticta capitalensis</name>
    <dbReference type="NCBI Taxonomy" id="121624"/>
    <lineage>
        <taxon>Eukaryota</taxon>
        <taxon>Fungi</taxon>
        <taxon>Dikarya</taxon>
        <taxon>Ascomycota</taxon>
        <taxon>Pezizomycotina</taxon>
        <taxon>Dothideomycetes</taxon>
        <taxon>Dothideomycetes incertae sedis</taxon>
        <taxon>Botryosphaeriales</taxon>
        <taxon>Phyllostictaceae</taxon>
        <taxon>Phyllosticta</taxon>
    </lineage>
</organism>
<dbReference type="InterPro" id="IPR033473">
    <property type="entry name" value="Atos-like_C"/>
</dbReference>
<protein>
    <recommendedName>
        <fullName evidence="2">Atos-like conserved domain-containing protein</fullName>
    </recommendedName>
</protein>
<dbReference type="InterPro" id="IPR051506">
    <property type="entry name" value="ATOS_Transcription_Regulators"/>
</dbReference>
<dbReference type="Pfam" id="PF13889">
    <property type="entry name" value="Chromosome_seg"/>
    <property type="match status" value="1"/>
</dbReference>
<feature type="compositionally biased region" description="Basic and acidic residues" evidence="1">
    <location>
        <begin position="778"/>
        <end position="793"/>
    </location>
</feature>